<dbReference type="InterPro" id="IPR009057">
    <property type="entry name" value="Homeodomain-like_sf"/>
</dbReference>
<dbReference type="Proteomes" id="UP000245207">
    <property type="component" value="Unassembled WGS sequence"/>
</dbReference>
<protein>
    <submittedName>
        <fullName evidence="1">Homeodomain-like protein</fullName>
    </submittedName>
</protein>
<evidence type="ECO:0000313" key="1">
    <source>
        <dbReference type="EMBL" id="PWA88562.1"/>
    </source>
</evidence>
<keyword evidence="1" id="KW-0371">Homeobox</keyword>
<sequence length="479" mass="54541">MPQRKLPTVVLRRSPRFHDIEHSDSEYTKTPFLKEHRWTHRAPKQVSEESKGRWEADRRMTGSCCKDTNKVTKIDCGGSPRRKLDRPMTRSYKDPDNIAKKIDCVGTSKCSKGNTLRNRVKGNTKSRNDDCDRDDEVVVDNKMNKTPFSVKEHHILDNKLSEKRIDKVGKGADGRTDEVPKRVGTKRKVNQAKDDVKLRQGWSKDQELALERAYLTANPTPHFWKKVSRMVPGKSAQECFDKIHCSYVTPPQTRPRSRAAGLVLQNSNLSASKLLDSSFQKVKKTSCRRQKSHVVQRTVRHMLQKQYKVEKDSEADLFSVLEPTLNLSAQPIIPVRLLSTPDSVKYKGEVHRQEGSSTIHRKSCSRFSSAYGTTIVSPPVLKQVKNIALHEKYIDQLNCREANRKAASSKQDKVLMSKSIKQDSSVKRKDAIKAAKFALLFNAKDAINHFQDQQVKALSSVFDDECGSDYEEDEGQDFS</sequence>
<dbReference type="OrthoDB" id="552191at2759"/>
<dbReference type="CDD" id="cd00167">
    <property type="entry name" value="SANT"/>
    <property type="match status" value="1"/>
</dbReference>
<dbReference type="EMBL" id="PKPP01000803">
    <property type="protein sequence ID" value="PWA88562.1"/>
    <property type="molecule type" value="Genomic_DNA"/>
</dbReference>
<dbReference type="SUPFAM" id="SSF46689">
    <property type="entry name" value="Homeodomain-like"/>
    <property type="match status" value="1"/>
</dbReference>
<dbReference type="GO" id="GO:0003677">
    <property type="term" value="F:DNA binding"/>
    <property type="evidence" value="ECO:0007669"/>
    <property type="project" value="UniProtKB-KW"/>
</dbReference>
<dbReference type="STRING" id="35608.A0A2U1PS67"/>
<reference evidence="1 2" key="1">
    <citation type="journal article" date="2018" name="Mol. Plant">
        <title>The genome of Artemisia annua provides insight into the evolution of Asteraceae family and artemisinin biosynthesis.</title>
        <authorList>
            <person name="Shen Q."/>
            <person name="Zhang L."/>
            <person name="Liao Z."/>
            <person name="Wang S."/>
            <person name="Yan T."/>
            <person name="Shi P."/>
            <person name="Liu M."/>
            <person name="Fu X."/>
            <person name="Pan Q."/>
            <person name="Wang Y."/>
            <person name="Lv Z."/>
            <person name="Lu X."/>
            <person name="Zhang F."/>
            <person name="Jiang W."/>
            <person name="Ma Y."/>
            <person name="Chen M."/>
            <person name="Hao X."/>
            <person name="Li L."/>
            <person name="Tang Y."/>
            <person name="Lv G."/>
            <person name="Zhou Y."/>
            <person name="Sun X."/>
            <person name="Brodelius P.E."/>
            <person name="Rose J.K.C."/>
            <person name="Tang K."/>
        </authorList>
    </citation>
    <scope>NUCLEOTIDE SEQUENCE [LARGE SCALE GENOMIC DNA]</scope>
    <source>
        <strain evidence="2">cv. Huhao1</strain>
        <tissue evidence="1">Leaf</tissue>
    </source>
</reference>
<keyword evidence="1" id="KW-0238">DNA-binding</keyword>
<gene>
    <name evidence="1" type="ORF">CTI12_AA083220</name>
</gene>
<comment type="caution">
    <text evidence="1">The sequence shown here is derived from an EMBL/GenBank/DDBJ whole genome shotgun (WGS) entry which is preliminary data.</text>
</comment>
<accession>A0A2U1PS67</accession>
<organism evidence="1 2">
    <name type="scientific">Artemisia annua</name>
    <name type="common">Sweet wormwood</name>
    <dbReference type="NCBI Taxonomy" id="35608"/>
    <lineage>
        <taxon>Eukaryota</taxon>
        <taxon>Viridiplantae</taxon>
        <taxon>Streptophyta</taxon>
        <taxon>Embryophyta</taxon>
        <taxon>Tracheophyta</taxon>
        <taxon>Spermatophyta</taxon>
        <taxon>Magnoliopsida</taxon>
        <taxon>eudicotyledons</taxon>
        <taxon>Gunneridae</taxon>
        <taxon>Pentapetalae</taxon>
        <taxon>asterids</taxon>
        <taxon>campanulids</taxon>
        <taxon>Asterales</taxon>
        <taxon>Asteraceae</taxon>
        <taxon>Asteroideae</taxon>
        <taxon>Anthemideae</taxon>
        <taxon>Artemisiinae</taxon>
        <taxon>Artemisia</taxon>
    </lineage>
</organism>
<name>A0A2U1PS67_ARTAN</name>
<dbReference type="Gene3D" id="1.10.10.60">
    <property type="entry name" value="Homeodomain-like"/>
    <property type="match status" value="1"/>
</dbReference>
<evidence type="ECO:0000313" key="2">
    <source>
        <dbReference type="Proteomes" id="UP000245207"/>
    </source>
</evidence>
<dbReference type="PANTHER" id="PTHR14000:SF17">
    <property type="entry name" value="MYB-LIKE DOMAIN-CONTAINING PROTEIN"/>
    <property type="match status" value="1"/>
</dbReference>
<dbReference type="AlphaFoldDB" id="A0A2U1PS67"/>
<keyword evidence="2" id="KW-1185">Reference proteome</keyword>
<dbReference type="PANTHER" id="PTHR14000">
    <property type="entry name" value="FINGER CCCH DOMAIN PROTEIN, PUTATIVE (DUF3755)-RELATED"/>
    <property type="match status" value="1"/>
</dbReference>
<dbReference type="InterPro" id="IPR001005">
    <property type="entry name" value="SANT/Myb"/>
</dbReference>
<proteinExistence type="predicted"/>